<sequence length="184" mass="19999">MTRPASAISNAQRRCSTSSLLFCNPSGLRALLSFLCGAFQMSIKSNCIELQTLMNAQAYLRTGGELTQSMEAELTPCLQKIEGAVAMWERMEGVHPEMSELIAALVDNKVWVSSAKPDDVMVISFATLQNVVAKFAQDRNPEHRDLGFDTKIGGVPLSAKNSVGYALRVANKLIDDAYQGNEPG</sequence>
<organism evidence="1 2">
    <name type="scientific">Achromobacter phage Motura</name>
    <dbReference type="NCBI Taxonomy" id="2591403"/>
    <lineage>
        <taxon>Viruses</taxon>
        <taxon>Duplodnaviria</taxon>
        <taxon>Heunggongvirae</taxon>
        <taxon>Uroviricota</taxon>
        <taxon>Caudoviricetes</taxon>
        <taxon>Moturavirus</taxon>
        <taxon>Moturavirus motura</taxon>
    </lineage>
</organism>
<dbReference type="RefSeq" id="YP_009903739.1">
    <property type="nucleotide sequence ID" value="NC_049849.1"/>
</dbReference>
<reference evidence="1 2" key="1">
    <citation type="submission" date="2019-06" db="EMBL/GenBank/DDBJ databases">
        <authorList>
            <person name="Kincaid V.D."/>
            <person name="Fuller A."/>
            <person name="Hodges K."/>
            <person name="Bansal M."/>
            <person name="Essig J."/>
            <person name="Johnson A."/>
        </authorList>
    </citation>
    <scope>NUCLEOTIDE SEQUENCE [LARGE SCALE GENOMIC DNA]</scope>
</reference>
<keyword evidence="2" id="KW-1185">Reference proteome</keyword>
<accession>A0A514CSV3</accession>
<dbReference type="EMBL" id="MN094788">
    <property type="protein sequence ID" value="QDH83540.1"/>
    <property type="molecule type" value="Genomic_DNA"/>
</dbReference>
<dbReference type="GeneID" id="56136015"/>
<protein>
    <submittedName>
        <fullName evidence="1">Uncharacterized protein</fullName>
    </submittedName>
</protein>
<evidence type="ECO:0000313" key="1">
    <source>
        <dbReference type="EMBL" id="QDH83540.1"/>
    </source>
</evidence>
<dbReference type="Proteomes" id="UP000320799">
    <property type="component" value="Segment"/>
</dbReference>
<name>A0A514CSV3_9CAUD</name>
<proteinExistence type="predicted"/>
<evidence type="ECO:0000313" key="2">
    <source>
        <dbReference type="Proteomes" id="UP000320799"/>
    </source>
</evidence>
<dbReference type="KEGG" id="vg:56136015"/>